<comment type="similarity">
    <text evidence="6">Belongs to the ribose 1,5-bisphosphokinase family.</text>
</comment>
<feature type="domain" description="Guanylate kinase/L-type calcium channel beta subunit" evidence="7">
    <location>
        <begin position="15"/>
        <end position="196"/>
    </location>
</feature>
<dbReference type="GO" id="GO:0006015">
    <property type="term" value="P:5-phosphoribose 1-diphosphate biosynthetic process"/>
    <property type="evidence" value="ECO:0007669"/>
    <property type="project" value="UniProtKB-UniRule"/>
</dbReference>
<feature type="binding site" evidence="6">
    <location>
        <begin position="23"/>
        <end position="30"/>
    </location>
    <ligand>
        <name>ATP</name>
        <dbReference type="ChEBI" id="CHEBI:30616"/>
    </ligand>
</feature>
<keyword evidence="5 6" id="KW-0067">ATP-binding</keyword>
<dbReference type="EMBL" id="JAGWCR010000009">
    <property type="protein sequence ID" value="MBS3650563.1"/>
    <property type="molecule type" value="Genomic_DNA"/>
</dbReference>
<name>A0A942E006_9HYPH</name>
<dbReference type="SMART" id="SM00072">
    <property type="entry name" value="GuKc"/>
    <property type="match status" value="1"/>
</dbReference>
<sequence>MPEASAAQAPAQGERGVLLAVVGPSGAGKDSLMAHARERLGDDPSVLFVRRVITRSAVPSAEDHDALTAEAFAEAQSSGMFAVTWQAHGLHYGIPAEVHQHLAAGGVAVVNGSRAALREIHSAFEHVVTVQITCNPAVLASRLAARGRESQAEIEQRLSRAASVPSDCTGDVIEIDNSGEFTVAGSKFVEIILQCIRRRS</sequence>
<keyword evidence="9" id="KW-1185">Reference proteome</keyword>
<evidence type="ECO:0000256" key="3">
    <source>
        <dbReference type="ARBA" id="ARBA00022679"/>
    </source>
</evidence>
<evidence type="ECO:0000256" key="2">
    <source>
        <dbReference type="ARBA" id="ARBA00005069"/>
    </source>
</evidence>
<keyword evidence="3 6" id="KW-0808">Transferase</keyword>
<dbReference type="SUPFAM" id="SSF52540">
    <property type="entry name" value="P-loop containing nucleoside triphosphate hydrolases"/>
    <property type="match status" value="1"/>
</dbReference>
<proteinExistence type="inferred from homology"/>
<comment type="pathway">
    <text evidence="2 6">Metabolic intermediate biosynthesis; 5-phospho-alpha-D-ribose 1-diphosphate biosynthesis; 5-phospho-alpha-D-ribose 1-diphosphate from D-ribose 5-phosphate (route II): step 3/3.</text>
</comment>
<evidence type="ECO:0000259" key="7">
    <source>
        <dbReference type="SMART" id="SM00072"/>
    </source>
</evidence>
<organism evidence="8 9">
    <name type="scientific">Pseudaminobacter soli</name>
    <name type="common">ex Zhang et al. 2022</name>
    <dbReference type="NCBI Taxonomy" id="2831468"/>
    <lineage>
        <taxon>Bacteria</taxon>
        <taxon>Pseudomonadati</taxon>
        <taxon>Pseudomonadota</taxon>
        <taxon>Alphaproteobacteria</taxon>
        <taxon>Hyphomicrobiales</taxon>
        <taxon>Phyllobacteriaceae</taxon>
        <taxon>Pseudaminobacter</taxon>
    </lineage>
</organism>
<comment type="function">
    <text evidence="6">Catalyzes the phosphorylation of ribose 1,5-bisphosphate to 5-phospho-D-ribosyl alpha-1-diphosphate (PRPP).</text>
</comment>
<protein>
    <recommendedName>
        <fullName evidence="6">Ribose 1,5-bisphosphate phosphokinase PhnN</fullName>
        <ecNumber evidence="6">2.7.4.23</ecNumber>
    </recommendedName>
    <alternativeName>
        <fullName evidence="6">Ribose 1,5-bisphosphokinase</fullName>
    </alternativeName>
</protein>
<evidence type="ECO:0000313" key="8">
    <source>
        <dbReference type="EMBL" id="MBS3650563.1"/>
    </source>
</evidence>
<dbReference type="AlphaFoldDB" id="A0A942E006"/>
<dbReference type="HAMAP" id="MF_00836">
    <property type="entry name" value="PhnN"/>
    <property type="match status" value="1"/>
</dbReference>
<dbReference type="Gene3D" id="3.40.50.300">
    <property type="entry name" value="P-loop containing nucleotide triphosphate hydrolases"/>
    <property type="match status" value="1"/>
</dbReference>
<evidence type="ECO:0000256" key="4">
    <source>
        <dbReference type="ARBA" id="ARBA00022741"/>
    </source>
</evidence>
<evidence type="ECO:0000256" key="5">
    <source>
        <dbReference type="ARBA" id="ARBA00022840"/>
    </source>
</evidence>
<gene>
    <name evidence="6 8" type="primary">phnN</name>
    <name evidence="8" type="ORF">KEU06_18265</name>
</gene>
<dbReference type="GO" id="GO:0019634">
    <property type="term" value="P:organic phosphonate metabolic process"/>
    <property type="evidence" value="ECO:0007669"/>
    <property type="project" value="UniProtKB-UniRule"/>
</dbReference>
<comment type="caution">
    <text evidence="8">The sequence shown here is derived from an EMBL/GenBank/DDBJ whole genome shotgun (WGS) entry which is preliminary data.</text>
</comment>
<evidence type="ECO:0000256" key="1">
    <source>
        <dbReference type="ARBA" id="ARBA00000373"/>
    </source>
</evidence>
<dbReference type="InterPro" id="IPR027417">
    <property type="entry name" value="P-loop_NTPase"/>
</dbReference>
<evidence type="ECO:0000256" key="6">
    <source>
        <dbReference type="HAMAP-Rule" id="MF_00836"/>
    </source>
</evidence>
<dbReference type="GO" id="GO:0033863">
    <property type="term" value="F:ribose 1,5-bisphosphate phosphokinase activity"/>
    <property type="evidence" value="ECO:0007669"/>
    <property type="project" value="UniProtKB-UniRule"/>
</dbReference>
<dbReference type="InterPro" id="IPR012699">
    <property type="entry name" value="PhnN"/>
</dbReference>
<reference evidence="8" key="1">
    <citation type="submission" date="2021-04" db="EMBL/GenBank/DDBJ databases">
        <title>Pseudaminobacter soli sp. nov., isolated from paddy soil contaminated by heavy metals.</title>
        <authorList>
            <person name="Zhang K."/>
        </authorList>
    </citation>
    <scope>NUCLEOTIDE SEQUENCE</scope>
    <source>
        <strain evidence="8">19-2017</strain>
    </source>
</reference>
<comment type="catalytic activity">
    <reaction evidence="1 6">
        <text>alpha-D-ribose 1,5-bisphosphate + ATP = 5-phospho-alpha-D-ribose 1-diphosphate + ADP</text>
        <dbReference type="Rhea" id="RHEA:20109"/>
        <dbReference type="ChEBI" id="CHEBI:30616"/>
        <dbReference type="ChEBI" id="CHEBI:58017"/>
        <dbReference type="ChEBI" id="CHEBI:68688"/>
        <dbReference type="ChEBI" id="CHEBI:456216"/>
        <dbReference type="EC" id="2.7.4.23"/>
    </reaction>
</comment>
<accession>A0A942E006</accession>
<dbReference type="NCBIfam" id="TIGR02322">
    <property type="entry name" value="phosphon_PhnN"/>
    <property type="match status" value="1"/>
</dbReference>
<evidence type="ECO:0000313" key="9">
    <source>
        <dbReference type="Proteomes" id="UP000680348"/>
    </source>
</evidence>
<keyword evidence="4 6" id="KW-0547">Nucleotide-binding</keyword>
<dbReference type="Proteomes" id="UP000680348">
    <property type="component" value="Unassembled WGS sequence"/>
</dbReference>
<dbReference type="InterPro" id="IPR008145">
    <property type="entry name" value="GK/Ca_channel_bsu"/>
</dbReference>
<dbReference type="EC" id="2.7.4.23" evidence="6"/>
<dbReference type="GO" id="GO:0005524">
    <property type="term" value="F:ATP binding"/>
    <property type="evidence" value="ECO:0007669"/>
    <property type="project" value="UniProtKB-KW"/>
</dbReference>